<feature type="site" description="Important for autoinhibition of adenylyltransferase activity" evidence="3">
    <location>
        <position position="41"/>
    </location>
</feature>
<dbReference type="GO" id="GO:0005524">
    <property type="term" value="F:ATP binding"/>
    <property type="evidence" value="ECO:0007669"/>
    <property type="project" value="UniProtKB-KW"/>
</dbReference>
<feature type="binding site" evidence="2">
    <location>
        <begin position="189"/>
        <end position="196"/>
    </location>
    <ligand>
        <name>ATP</name>
        <dbReference type="ChEBI" id="CHEBI:30616"/>
    </ligand>
</feature>
<dbReference type="InterPro" id="IPR003812">
    <property type="entry name" value="Fido"/>
</dbReference>
<dbReference type="Gene3D" id="1.10.3290.10">
    <property type="entry name" value="Fido-like domain"/>
    <property type="match status" value="1"/>
</dbReference>
<evidence type="ECO:0000256" key="3">
    <source>
        <dbReference type="PIRSR" id="PIRSR640198-3"/>
    </source>
</evidence>
<reference evidence="5 6" key="1">
    <citation type="submission" date="2014-02" db="EMBL/GenBank/DDBJ databases">
        <authorList>
            <person name="Sears C."/>
            <person name="Carroll K."/>
            <person name="Sack B.R."/>
            <person name="Qadri F."/>
            <person name="Myers L.L."/>
            <person name="Chung G.-T."/>
            <person name="Escheverria P."/>
            <person name="Fraser C.M."/>
            <person name="Sadzewicz L."/>
            <person name="Shefchek K.A."/>
            <person name="Tallon L."/>
            <person name="Das S.P."/>
            <person name="Daugherty S."/>
            <person name="Mongodin E.F."/>
        </authorList>
    </citation>
    <scope>NUCLEOTIDE SEQUENCE [LARGE SCALE GENOMIC DNA]</scope>
    <source>
        <strain evidence="6">3988T(B)14</strain>
    </source>
</reference>
<organism evidence="5 6">
    <name type="scientific">Bacteroides fragilis str. 3988T(B)14</name>
    <dbReference type="NCBI Taxonomy" id="1339315"/>
    <lineage>
        <taxon>Bacteria</taxon>
        <taxon>Pseudomonadati</taxon>
        <taxon>Bacteroidota</taxon>
        <taxon>Bacteroidia</taxon>
        <taxon>Bacteroidales</taxon>
        <taxon>Bacteroidaceae</taxon>
        <taxon>Bacteroides</taxon>
    </lineage>
</organism>
<dbReference type="PANTHER" id="PTHR13504:SF38">
    <property type="entry name" value="FIDO DOMAIN-CONTAINING PROTEIN"/>
    <property type="match status" value="1"/>
</dbReference>
<feature type="active site" evidence="1">
    <location>
        <position position="185"/>
    </location>
</feature>
<dbReference type="InterPro" id="IPR040198">
    <property type="entry name" value="Fido_containing"/>
</dbReference>
<evidence type="ECO:0000256" key="2">
    <source>
        <dbReference type="PIRSR" id="PIRSR640198-2"/>
    </source>
</evidence>
<evidence type="ECO:0000259" key="4">
    <source>
        <dbReference type="PROSITE" id="PS51459"/>
    </source>
</evidence>
<gene>
    <name evidence="5" type="ORF">M124_1037</name>
</gene>
<evidence type="ECO:0000256" key="1">
    <source>
        <dbReference type="PIRSR" id="PIRSR640198-1"/>
    </source>
</evidence>
<dbReference type="AlphaFoldDB" id="A0A015W427"/>
<protein>
    <submittedName>
        <fullName evidence="5">Fic/DOC family protein</fullName>
    </submittedName>
</protein>
<evidence type="ECO:0000313" key="5">
    <source>
        <dbReference type="EMBL" id="EXY75215.1"/>
    </source>
</evidence>
<dbReference type="InterPro" id="IPR036390">
    <property type="entry name" value="WH_DNA-bd_sf"/>
</dbReference>
<dbReference type="InterPro" id="IPR036597">
    <property type="entry name" value="Fido-like_dom_sf"/>
</dbReference>
<feature type="domain" description="Fido" evidence="4">
    <location>
        <begin position="91"/>
        <end position="243"/>
    </location>
</feature>
<dbReference type="PATRIC" id="fig|1339315.3.peg.1834"/>
<dbReference type="Pfam" id="PF02661">
    <property type="entry name" value="Fic"/>
    <property type="match status" value="1"/>
</dbReference>
<dbReference type="SUPFAM" id="SSF140931">
    <property type="entry name" value="Fic-like"/>
    <property type="match status" value="1"/>
</dbReference>
<keyword evidence="2" id="KW-0547">Nucleotide-binding</keyword>
<accession>A0A015W427</accession>
<dbReference type="Proteomes" id="UP000020529">
    <property type="component" value="Unassembled WGS sequence"/>
</dbReference>
<proteinExistence type="predicted"/>
<dbReference type="SUPFAM" id="SSF46785">
    <property type="entry name" value="Winged helix' DNA-binding domain"/>
    <property type="match status" value="1"/>
</dbReference>
<evidence type="ECO:0000313" key="6">
    <source>
        <dbReference type="Proteomes" id="UP000020529"/>
    </source>
</evidence>
<name>A0A015W427_BACFG</name>
<dbReference type="PROSITE" id="PS51459">
    <property type="entry name" value="FIDO"/>
    <property type="match status" value="1"/>
</dbReference>
<dbReference type="RefSeq" id="WP_032587866.1">
    <property type="nucleotide sequence ID" value="NZ_JGCY01000246.1"/>
</dbReference>
<dbReference type="PANTHER" id="PTHR13504">
    <property type="entry name" value="FIDO DOMAIN-CONTAINING PROTEIN DDB_G0283145"/>
    <property type="match status" value="1"/>
</dbReference>
<comment type="caution">
    <text evidence="5">The sequence shown here is derived from an EMBL/GenBank/DDBJ whole genome shotgun (WGS) entry which is preliminary data.</text>
</comment>
<sequence>MTREQKILSLLAQFKGLGIDQQIDYNKFYLYSIITHSTAIEGSTVTEIENQLLFDEGISAKGRSMTEQLMNLDLKAAYEQSIVFAKSHSDISVDMLKKLSSIVLKNTGTIYNTPLGEFSSAKGDLRLLNVMAGTGGRSYMNYSKVPTKLAELCKNINQRRKSLSKTDIIECYKLSFDAHYLVTIHPWADGNGRMSRLLMNQLQFEFGIIPSNINKDRKAEYIEVLITTRENDDIELFRNFMFDEHSRNLEQTIRNYQASIENEGLESHADVGINVGINEQRALELIRNNNRITAKDVAKSLSISLRQGERIMANLKGKGLIKRIGSNKSGHWEVIE</sequence>
<dbReference type="EMBL" id="JGCY01000246">
    <property type="protein sequence ID" value="EXY75215.1"/>
    <property type="molecule type" value="Genomic_DNA"/>
</dbReference>
<keyword evidence="2" id="KW-0067">ATP-binding</keyword>